<dbReference type="RefSeq" id="WP_283712874.1">
    <property type="nucleotide sequence ID" value="NZ_JASJEW010000002.1"/>
</dbReference>
<feature type="domain" description="YbaK/aminoacyl-tRNA synthetase-associated" evidence="1">
    <location>
        <begin position="27"/>
        <end position="140"/>
    </location>
</feature>
<dbReference type="EMBL" id="JASJEX010000003">
    <property type="protein sequence ID" value="MDJ1129754.1"/>
    <property type="molecule type" value="Genomic_DNA"/>
</dbReference>
<organism evidence="2 3">
    <name type="scientific">Kribbibacterium absianum</name>
    <dbReference type="NCBI Taxonomy" id="3044210"/>
    <lineage>
        <taxon>Bacteria</taxon>
        <taxon>Bacillati</taxon>
        <taxon>Actinomycetota</taxon>
        <taxon>Coriobacteriia</taxon>
        <taxon>Coriobacteriales</taxon>
        <taxon>Kribbibacteriaceae</taxon>
        <taxon>Kribbibacterium</taxon>
    </lineage>
</organism>
<dbReference type="Pfam" id="PF04073">
    <property type="entry name" value="tRNA_edit"/>
    <property type="match status" value="1"/>
</dbReference>
<dbReference type="SUPFAM" id="SSF55826">
    <property type="entry name" value="YbaK/ProRS associated domain"/>
    <property type="match status" value="1"/>
</dbReference>
<gene>
    <name evidence="2" type="ORF">QJ043_06655</name>
</gene>
<evidence type="ECO:0000313" key="3">
    <source>
        <dbReference type="Proteomes" id="UP001431693"/>
    </source>
</evidence>
<reference evidence="2" key="1">
    <citation type="submission" date="2023-05" db="EMBL/GenBank/DDBJ databases">
        <title>[olsenella] sp. nov., isolated from a pig farm feces dump.</title>
        <authorList>
            <person name="Chang Y.-H."/>
        </authorList>
    </citation>
    <scope>NUCLEOTIDE SEQUENCE</scope>
    <source>
        <strain evidence="2">YH-ols2217</strain>
    </source>
</reference>
<proteinExistence type="predicted"/>
<name>A0ABT6ZL21_9ACTN</name>
<evidence type="ECO:0000313" key="2">
    <source>
        <dbReference type="EMBL" id="MDJ1129754.1"/>
    </source>
</evidence>
<sequence length="157" mass="16750">MAFERALTYLEQRGYGDRVKTFDVSSATVDLAAAALGVEPAAIAKTLSFYRGDRTILLLAAGDARVDNPKFKATFGTKAKMLRGDDVEQRVGHGIGGVCPFGVEDGCDVFLDRSLLAHDTVYPACGNAASAVRLTPEELASVLPDAEWVDVCRVPEA</sequence>
<keyword evidence="3" id="KW-1185">Reference proteome</keyword>
<accession>A0ABT6ZL21</accession>
<dbReference type="Gene3D" id="3.90.960.10">
    <property type="entry name" value="YbaK/aminoacyl-tRNA synthetase-associated domain"/>
    <property type="match status" value="1"/>
</dbReference>
<dbReference type="PANTHER" id="PTHR30411:SF1">
    <property type="entry name" value="CYTOPLASMIC PROTEIN"/>
    <property type="match status" value="1"/>
</dbReference>
<dbReference type="InterPro" id="IPR036754">
    <property type="entry name" value="YbaK/aa-tRNA-synt-asso_dom_sf"/>
</dbReference>
<evidence type="ECO:0000259" key="1">
    <source>
        <dbReference type="Pfam" id="PF04073"/>
    </source>
</evidence>
<dbReference type="Proteomes" id="UP001431693">
    <property type="component" value="Unassembled WGS sequence"/>
</dbReference>
<protein>
    <submittedName>
        <fullName evidence="2">YbaK/EbsC family protein</fullName>
    </submittedName>
</protein>
<dbReference type="InterPro" id="IPR007214">
    <property type="entry name" value="YbaK/aa-tRNA-synth-assoc-dom"/>
</dbReference>
<dbReference type="PANTHER" id="PTHR30411">
    <property type="entry name" value="CYTOPLASMIC PROTEIN"/>
    <property type="match status" value="1"/>
</dbReference>
<comment type="caution">
    <text evidence="2">The sequence shown here is derived from an EMBL/GenBank/DDBJ whole genome shotgun (WGS) entry which is preliminary data.</text>
</comment>
<dbReference type="CDD" id="cd04333">
    <property type="entry name" value="ProX_deacylase"/>
    <property type="match status" value="1"/>
</dbReference>